<organism evidence="10 11">
    <name type="scientific">Helicobacter enhydrae</name>
    <dbReference type="NCBI Taxonomy" id="222136"/>
    <lineage>
        <taxon>Bacteria</taxon>
        <taxon>Pseudomonadati</taxon>
        <taxon>Campylobacterota</taxon>
        <taxon>Epsilonproteobacteria</taxon>
        <taxon>Campylobacterales</taxon>
        <taxon>Helicobacteraceae</taxon>
        <taxon>Helicobacter</taxon>
    </lineage>
</organism>
<evidence type="ECO:0000256" key="1">
    <source>
        <dbReference type="ARBA" id="ARBA00004413"/>
    </source>
</evidence>
<dbReference type="Proteomes" id="UP000092884">
    <property type="component" value="Chromosome"/>
</dbReference>
<dbReference type="InterPro" id="IPR001172">
    <property type="entry name" value="FliN_T3SS_HrcQb"/>
</dbReference>
<keyword evidence="11" id="KW-1185">Reference proteome</keyword>
<keyword evidence="10" id="KW-0966">Cell projection</keyword>
<dbReference type="OrthoDB" id="9773459at2"/>
<dbReference type="InterPro" id="IPR036429">
    <property type="entry name" value="SpoA-like_sf"/>
</dbReference>
<comment type="similarity">
    <text evidence="2">Belongs to the FliN/MopA/SpaO family.</text>
</comment>
<evidence type="ECO:0000313" key="11">
    <source>
        <dbReference type="Proteomes" id="UP000092884"/>
    </source>
</evidence>
<reference evidence="11" key="1">
    <citation type="submission" date="2016-07" db="EMBL/GenBank/DDBJ databases">
        <authorList>
            <person name="Florea S."/>
            <person name="Webb J.S."/>
            <person name="Jaromczyk J."/>
            <person name="Schardl C.L."/>
        </authorList>
    </citation>
    <scope>NUCLEOTIDE SEQUENCE [LARGE SCALE GENOMIC DNA]</scope>
    <source>
        <strain evidence="11">MIT 01-6242</strain>
    </source>
</reference>
<dbReference type="STRING" id="222136.BBW65_01805"/>
<sequence length="287" mass="31701">MLAETFKALTALFVQESTATLEGLLGIKPEMSYKDVVLLENSNMEFPYILISGKCRSEGMQDADIAMIFPAPLATALSSLMLGGDGESTEEITPDDVDAIKEISNNILGAVSTALTADKTLPSMSFEILDAQIITQGQDLSQYIRAWHYDIQINNIQSYIINLASVEFVDHFNRLFGESQPAQQAQEDSSHTSQVTLEELKNISMLLDIKLSLHVRIGQKRMLLKDVIAMDIGSVVELNQLANESLEVLVDDKPIARGEVVIVDGNFGVQITEIGTRKERLEQIKVR</sequence>
<dbReference type="SUPFAM" id="SSF103039">
    <property type="entry name" value="CheC-like"/>
    <property type="match status" value="1"/>
</dbReference>
<dbReference type="Gene3D" id="2.30.330.10">
    <property type="entry name" value="SpoA-like"/>
    <property type="match status" value="1"/>
</dbReference>
<keyword evidence="6" id="KW-0283">Flagellar rotation</keyword>
<dbReference type="PRINTS" id="PR00956">
    <property type="entry name" value="FLGMOTORFLIN"/>
</dbReference>
<keyword evidence="4" id="KW-1003">Cell membrane</keyword>
<dbReference type="NCBIfam" id="TIGR02480">
    <property type="entry name" value="fliN"/>
    <property type="match status" value="1"/>
</dbReference>
<protein>
    <recommendedName>
        <fullName evidence="3">Flagellar motor switch protein FliN</fullName>
    </recommendedName>
</protein>
<dbReference type="AlphaFoldDB" id="A0A1B1U4D9"/>
<evidence type="ECO:0000256" key="6">
    <source>
        <dbReference type="ARBA" id="ARBA00022779"/>
    </source>
</evidence>
<evidence type="ECO:0000256" key="5">
    <source>
        <dbReference type="ARBA" id="ARBA00022500"/>
    </source>
</evidence>
<dbReference type="PANTHER" id="PTHR43484:SF1">
    <property type="entry name" value="FLAGELLAR MOTOR SWITCH PROTEIN FLIN"/>
    <property type="match status" value="1"/>
</dbReference>
<keyword evidence="10" id="KW-0969">Cilium</keyword>
<dbReference type="KEGG" id="het:BBW65_01805"/>
<keyword evidence="7" id="KW-0472">Membrane</keyword>
<evidence type="ECO:0000313" key="10">
    <source>
        <dbReference type="EMBL" id="ANV97616.1"/>
    </source>
</evidence>
<dbReference type="InterPro" id="IPR012826">
    <property type="entry name" value="FliN"/>
</dbReference>
<evidence type="ECO:0000256" key="8">
    <source>
        <dbReference type="ARBA" id="ARBA00025044"/>
    </source>
</evidence>
<dbReference type="Pfam" id="PF01052">
    <property type="entry name" value="FliMN_C"/>
    <property type="match status" value="1"/>
</dbReference>
<dbReference type="GO" id="GO:0071973">
    <property type="term" value="P:bacterial-type flagellum-dependent cell motility"/>
    <property type="evidence" value="ECO:0007669"/>
    <property type="project" value="InterPro"/>
</dbReference>
<proteinExistence type="inferred from homology"/>
<keyword evidence="10" id="KW-0282">Flagellum</keyword>
<dbReference type="GO" id="GO:0006935">
    <property type="term" value="P:chemotaxis"/>
    <property type="evidence" value="ECO:0007669"/>
    <property type="project" value="UniProtKB-KW"/>
</dbReference>
<comment type="function">
    <text evidence="8">FliM is one of three proteins (FliG, FliN, FliM) that forms the rotor-mounted switch complex (C ring), located at the base of the basal body. This complex interacts with the CheY and CheZ chemotaxis proteins, in addition to contacting components of the motor that determine the direction of flagellar rotation.</text>
</comment>
<dbReference type="EMBL" id="CP016503">
    <property type="protein sequence ID" value="ANV97616.1"/>
    <property type="molecule type" value="Genomic_DNA"/>
</dbReference>
<dbReference type="GO" id="GO:0003774">
    <property type="term" value="F:cytoskeletal motor activity"/>
    <property type="evidence" value="ECO:0007669"/>
    <property type="project" value="InterPro"/>
</dbReference>
<dbReference type="InterPro" id="IPR001543">
    <property type="entry name" value="FliN-like_C"/>
</dbReference>
<dbReference type="NCBIfam" id="NF006272">
    <property type="entry name" value="PRK08432.1"/>
    <property type="match status" value="1"/>
</dbReference>
<dbReference type="SUPFAM" id="SSF101801">
    <property type="entry name" value="Surface presentation of antigens (SPOA)"/>
    <property type="match status" value="1"/>
</dbReference>
<dbReference type="InterPro" id="IPR051469">
    <property type="entry name" value="FliN/MopA/SpaO"/>
</dbReference>
<comment type="subcellular location">
    <subcellularLocation>
        <location evidence="1">Cell membrane</location>
        <topology evidence="1">Peripheral membrane protein</topology>
        <orientation evidence="1">Cytoplasmic side</orientation>
    </subcellularLocation>
</comment>
<keyword evidence="5" id="KW-0145">Chemotaxis</keyword>
<accession>A0A1B1U4D9</accession>
<evidence type="ECO:0000259" key="9">
    <source>
        <dbReference type="Pfam" id="PF01052"/>
    </source>
</evidence>
<dbReference type="InterPro" id="IPR028976">
    <property type="entry name" value="CheC-like_sf"/>
</dbReference>
<evidence type="ECO:0000256" key="2">
    <source>
        <dbReference type="ARBA" id="ARBA00009226"/>
    </source>
</evidence>
<gene>
    <name evidence="10" type="ORF">BBW65_01805</name>
</gene>
<dbReference type="GO" id="GO:0009425">
    <property type="term" value="C:bacterial-type flagellum basal body"/>
    <property type="evidence" value="ECO:0007669"/>
    <property type="project" value="InterPro"/>
</dbReference>
<feature type="domain" description="Flagellar motor switch protein FliN-like C-terminal" evidence="9">
    <location>
        <begin position="206"/>
        <end position="274"/>
    </location>
</feature>
<dbReference type="Gene3D" id="3.40.1550.10">
    <property type="entry name" value="CheC-like"/>
    <property type="match status" value="1"/>
</dbReference>
<evidence type="ECO:0000256" key="4">
    <source>
        <dbReference type="ARBA" id="ARBA00022475"/>
    </source>
</evidence>
<dbReference type="PANTHER" id="PTHR43484">
    <property type="match status" value="1"/>
</dbReference>
<dbReference type="GO" id="GO:0005886">
    <property type="term" value="C:plasma membrane"/>
    <property type="evidence" value="ECO:0007669"/>
    <property type="project" value="UniProtKB-SubCell"/>
</dbReference>
<dbReference type="RefSeq" id="WP_066338909.1">
    <property type="nucleotide sequence ID" value="NZ_CP016503.1"/>
</dbReference>
<evidence type="ECO:0000256" key="3">
    <source>
        <dbReference type="ARBA" id="ARBA00021897"/>
    </source>
</evidence>
<evidence type="ECO:0000256" key="7">
    <source>
        <dbReference type="ARBA" id="ARBA00023136"/>
    </source>
</evidence>
<name>A0A1B1U4D9_9HELI</name>